<name>A0A6I3KX48_9NOCA</name>
<keyword evidence="3" id="KW-1185">Reference proteome</keyword>
<dbReference type="EMBL" id="WMBB01000006">
    <property type="protein sequence ID" value="MTE14051.1"/>
    <property type="molecule type" value="Genomic_DNA"/>
</dbReference>
<accession>A0A6I3KX48</accession>
<dbReference type="InterPro" id="IPR036291">
    <property type="entry name" value="NAD(P)-bd_dom_sf"/>
</dbReference>
<sequence length="283" mass="30221">MLLLTGATGNIGRELTRVLDANDLDFRALVRDPARAATLPAHAEARLGDLDDPESLDRAMIGVTSLFLLVPGIGLDHTRTLLLAAERAGVGRIVMISSAHVLVEPLPAMGSWHHERENLVRASGIPYTILRPGGYMSNALEWIPALRAGDPVLDPSGPGRFAPIDPADIAEVAARCLTEPGHTGAAYHLTGPESLTVADQVAILSRILDRDIKIRETATPEEAVAARFPHGAPPRLAEAIVEGFALMRADTVGARTDTVAELLGRPPRAFADWCTAHREAFAD</sequence>
<organism evidence="2 3">
    <name type="scientific">Nocardia aurantiaca</name>
    <dbReference type="NCBI Taxonomy" id="2675850"/>
    <lineage>
        <taxon>Bacteria</taxon>
        <taxon>Bacillati</taxon>
        <taxon>Actinomycetota</taxon>
        <taxon>Actinomycetes</taxon>
        <taxon>Mycobacteriales</taxon>
        <taxon>Nocardiaceae</taxon>
        <taxon>Nocardia</taxon>
    </lineage>
</organism>
<dbReference type="RefSeq" id="WP_154788471.1">
    <property type="nucleotide sequence ID" value="NZ_WMBB01000006.1"/>
</dbReference>
<dbReference type="PANTHER" id="PTHR43162">
    <property type="match status" value="1"/>
</dbReference>
<feature type="domain" description="NAD(P)-binding" evidence="1">
    <location>
        <begin position="6"/>
        <end position="180"/>
    </location>
</feature>
<proteinExistence type="predicted"/>
<evidence type="ECO:0000313" key="2">
    <source>
        <dbReference type="EMBL" id="MTE14051.1"/>
    </source>
</evidence>
<dbReference type="PANTHER" id="PTHR43162:SF1">
    <property type="entry name" value="PRESTALK A DIFFERENTIATION PROTEIN A"/>
    <property type="match status" value="1"/>
</dbReference>
<evidence type="ECO:0000259" key="1">
    <source>
        <dbReference type="Pfam" id="PF13460"/>
    </source>
</evidence>
<dbReference type="InterPro" id="IPR051604">
    <property type="entry name" value="Ergot_Alk_Oxidoreductase"/>
</dbReference>
<evidence type="ECO:0000313" key="3">
    <source>
        <dbReference type="Proteomes" id="UP000432464"/>
    </source>
</evidence>
<dbReference type="AlphaFoldDB" id="A0A6I3KX48"/>
<comment type="caution">
    <text evidence="2">The sequence shown here is derived from an EMBL/GenBank/DDBJ whole genome shotgun (WGS) entry which is preliminary data.</text>
</comment>
<dbReference type="Gene3D" id="3.40.50.720">
    <property type="entry name" value="NAD(P)-binding Rossmann-like Domain"/>
    <property type="match status" value="1"/>
</dbReference>
<dbReference type="InterPro" id="IPR016040">
    <property type="entry name" value="NAD(P)-bd_dom"/>
</dbReference>
<reference evidence="2 3" key="1">
    <citation type="submission" date="2019-11" db="EMBL/GenBank/DDBJ databases">
        <title>Nocardia sp. nov. CT2-14 isolated from soil.</title>
        <authorList>
            <person name="Kanchanasin P."/>
            <person name="Tanasupawat S."/>
            <person name="Yuki M."/>
            <person name="Kudo T."/>
        </authorList>
    </citation>
    <scope>NUCLEOTIDE SEQUENCE [LARGE SCALE GENOMIC DNA]</scope>
    <source>
        <strain evidence="2 3">CT2-14</strain>
    </source>
</reference>
<dbReference type="SUPFAM" id="SSF51735">
    <property type="entry name" value="NAD(P)-binding Rossmann-fold domains"/>
    <property type="match status" value="1"/>
</dbReference>
<dbReference type="Gene3D" id="3.90.25.10">
    <property type="entry name" value="UDP-galactose 4-epimerase, domain 1"/>
    <property type="match status" value="1"/>
</dbReference>
<protein>
    <submittedName>
        <fullName evidence="2">NAD(P)H-binding protein</fullName>
    </submittedName>
</protein>
<gene>
    <name evidence="2" type="ORF">GLP40_14905</name>
</gene>
<dbReference type="Pfam" id="PF13460">
    <property type="entry name" value="NAD_binding_10"/>
    <property type="match status" value="1"/>
</dbReference>
<dbReference type="Proteomes" id="UP000432464">
    <property type="component" value="Unassembled WGS sequence"/>
</dbReference>